<dbReference type="Proteomes" id="UP000317366">
    <property type="component" value="Unassembled WGS sequence"/>
</dbReference>
<feature type="signal peptide" evidence="1">
    <location>
        <begin position="1"/>
        <end position="31"/>
    </location>
</feature>
<evidence type="ECO:0000313" key="5">
    <source>
        <dbReference type="Proteomes" id="UP000319829"/>
    </source>
</evidence>
<keyword evidence="1" id="KW-0732">Signal</keyword>
<evidence type="ECO:0000313" key="3">
    <source>
        <dbReference type="EMBL" id="TMQ62986.1"/>
    </source>
</evidence>
<evidence type="ECO:0000313" key="4">
    <source>
        <dbReference type="Proteomes" id="UP000317366"/>
    </source>
</evidence>
<dbReference type="EMBL" id="VBOU01000008">
    <property type="protein sequence ID" value="TMQ56021.1"/>
    <property type="molecule type" value="Genomic_DNA"/>
</dbReference>
<comment type="caution">
    <text evidence="2">The sequence shown here is derived from an EMBL/GenBank/DDBJ whole genome shotgun (WGS) entry which is preliminary data.</text>
</comment>
<evidence type="ECO:0008006" key="6">
    <source>
        <dbReference type="Google" id="ProtNLM"/>
    </source>
</evidence>
<sequence length="159" mass="16788">MTHHPIQAALRVSLAALVACAVAGTLIPARAVAGKSAATTATKNTPETALHRIQRTVARIDAEAKTPEGEVAVLKRLSAQLGTSEDSLKQEHEAWGLGYGEIAMAYGFAKASKKGKTPADVVAMRASGTGWLDIAKDLGVKVDQVANRMKRHVTSPRPR</sequence>
<reference evidence="4 5" key="1">
    <citation type="journal article" date="2019" name="Nat. Microbiol.">
        <title>Mediterranean grassland soil C-N compound turnover is dependent on rainfall and depth, and is mediated by genomically divergent microorganisms.</title>
        <authorList>
            <person name="Diamond S."/>
            <person name="Andeer P.F."/>
            <person name="Li Z."/>
            <person name="Crits-Christoph A."/>
            <person name="Burstein D."/>
            <person name="Anantharaman K."/>
            <person name="Lane K.R."/>
            <person name="Thomas B.C."/>
            <person name="Pan C."/>
            <person name="Northen T.R."/>
            <person name="Banfield J.F."/>
        </authorList>
    </citation>
    <scope>NUCLEOTIDE SEQUENCE [LARGE SCALE GENOMIC DNA]</scope>
    <source>
        <strain evidence="2">WS_4</strain>
        <strain evidence="3">WS_7</strain>
    </source>
</reference>
<organism evidence="2 5">
    <name type="scientific">Eiseniibacteriota bacterium</name>
    <dbReference type="NCBI Taxonomy" id="2212470"/>
    <lineage>
        <taxon>Bacteria</taxon>
        <taxon>Candidatus Eiseniibacteriota</taxon>
    </lineage>
</organism>
<gene>
    <name evidence="2" type="ORF">E6K74_01300</name>
    <name evidence="3" type="ORF">E6K77_06020</name>
</gene>
<name>A0A538SXD3_UNCEI</name>
<proteinExistence type="predicted"/>
<protein>
    <recommendedName>
        <fullName evidence="6">DUF2802 domain-containing protein</fullName>
    </recommendedName>
</protein>
<evidence type="ECO:0000313" key="2">
    <source>
        <dbReference type="EMBL" id="TMQ56021.1"/>
    </source>
</evidence>
<dbReference type="EMBL" id="VBOX01000065">
    <property type="protein sequence ID" value="TMQ62986.1"/>
    <property type="molecule type" value="Genomic_DNA"/>
</dbReference>
<feature type="chain" id="PRO_5039865651" description="DUF2802 domain-containing protein" evidence="1">
    <location>
        <begin position="32"/>
        <end position="159"/>
    </location>
</feature>
<dbReference type="Proteomes" id="UP000319829">
    <property type="component" value="Unassembled WGS sequence"/>
</dbReference>
<accession>A0A538SXD3</accession>
<dbReference type="AlphaFoldDB" id="A0A538SXD3"/>
<evidence type="ECO:0000256" key="1">
    <source>
        <dbReference type="SAM" id="SignalP"/>
    </source>
</evidence>